<evidence type="ECO:0000313" key="2">
    <source>
        <dbReference type="Proteomes" id="UP001642464"/>
    </source>
</evidence>
<keyword evidence="2" id="KW-1185">Reference proteome</keyword>
<protein>
    <submittedName>
        <fullName evidence="1">Uncharacterized protein</fullName>
    </submittedName>
</protein>
<comment type="caution">
    <text evidence="1">The sequence shown here is derived from an EMBL/GenBank/DDBJ whole genome shotgun (WGS) entry which is preliminary data.</text>
</comment>
<name>A0ABP0Q312_9DINO</name>
<accession>A0ABP0Q312</accession>
<reference evidence="1 2" key="1">
    <citation type="submission" date="2024-02" db="EMBL/GenBank/DDBJ databases">
        <authorList>
            <person name="Chen Y."/>
            <person name="Shah S."/>
            <person name="Dougan E. K."/>
            <person name="Thang M."/>
            <person name="Chan C."/>
        </authorList>
    </citation>
    <scope>NUCLEOTIDE SEQUENCE [LARGE SCALE GENOMIC DNA]</scope>
</reference>
<evidence type="ECO:0000313" key="1">
    <source>
        <dbReference type="EMBL" id="CAK9081395.1"/>
    </source>
</evidence>
<sequence length="694" mass="78594">MASLLSKTGKLRSLIRDLKTNYSKSENFSANIKSLQEGIKSMDAEYDKCHDVWAKGELKSFIERPHDDLHSLSLRRCSRVMAAEMKIKSEPHAMLRKSITYCASQPSAQVASYRASIRTAKGVVDDIGSSCAAKSPGLGELARVPLNKSERDGFSIMTNYDLCLPVKVTTLAKASGVSYPGGIDVLRLTDWLDFIVEYGCFHVLCGLQRADIGRCDDILNEFWKRYKRQFPDHDLFKIAERHAIPLHRIAPLYLHGDEGRGKKRLPILVLSWHSCLGGGTQSANRERKKRERICMRLNFTGSCYTHRLLAAVLPRMTKEDAAFQSILETLADDASQVLLKGATDSAGRTFYAACLGVTGDWMFLAKAGNLARTYGHCIKRPLRPTTKQVGICHLCLAGTREIPFEMLQTYERPGSRPPWWNSRGANGAFDFPISPLNRIPCVPNFPEMLYVYDLFHCYHLGMGRYFLGSVLALMSERCSSTKAADRFDELTQLYLSWCEEEHRSPYLQSITQAKINWLDTKNFPVGLWTKGHVTLSLNDFVSAWGQQQDFANDDILKLCVEANCCIRSAIQRIFARDTWLSKNDALYIAHEGLQFLSKYGQLALRAFRDNRALFSHAPKEHPLEHIFYELKHQGERLDYVLSPGVTSVQPDEDFVGKVSRTSRRTNAEQAVRRTVQRTLMAANHHWTQVGYISR</sequence>
<gene>
    <name evidence="1" type="ORF">SCF082_LOCUS38749</name>
</gene>
<proteinExistence type="predicted"/>
<dbReference type="Proteomes" id="UP001642464">
    <property type="component" value="Unassembled WGS sequence"/>
</dbReference>
<dbReference type="EMBL" id="CAXAMM010038840">
    <property type="protein sequence ID" value="CAK9081395.1"/>
    <property type="molecule type" value="Genomic_DNA"/>
</dbReference>
<organism evidence="1 2">
    <name type="scientific">Durusdinium trenchii</name>
    <dbReference type="NCBI Taxonomy" id="1381693"/>
    <lineage>
        <taxon>Eukaryota</taxon>
        <taxon>Sar</taxon>
        <taxon>Alveolata</taxon>
        <taxon>Dinophyceae</taxon>
        <taxon>Suessiales</taxon>
        <taxon>Symbiodiniaceae</taxon>
        <taxon>Durusdinium</taxon>
    </lineage>
</organism>